<evidence type="ECO:0000256" key="2">
    <source>
        <dbReference type="SAM" id="SignalP"/>
    </source>
</evidence>
<organism evidence="3">
    <name type="scientific">Chryseobacterium sp. B5</name>
    <dbReference type="NCBI Taxonomy" id="2050562"/>
    <lineage>
        <taxon>Bacteria</taxon>
        <taxon>Pseudomonadati</taxon>
        <taxon>Bacteroidota</taxon>
        <taxon>Flavobacteriia</taxon>
        <taxon>Flavobacteriales</taxon>
        <taxon>Weeksellaceae</taxon>
        <taxon>Chryseobacterium group</taxon>
        <taxon>Chryseobacterium</taxon>
    </lineage>
</organism>
<dbReference type="PANTHER" id="PTHR42928:SF5">
    <property type="entry name" value="BLR1237 PROTEIN"/>
    <property type="match status" value="1"/>
</dbReference>
<dbReference type="InterPro" id="IPR006311">
    <property type="entry name" value="TAT_signal"/>
</dbReference>
<accession>A0A2G7T4R2</accession>
<feature type="signal peptide" evidence="2">
    <location>
        <begin position="1"/>
        <end position="29"/>
    </location>
</feature>
<dbReference type="Gene3D" id="3.40.190.150">
    <property type="entry name" value="Bordetella uptake gene, domain 1"/>
    <property type="match status" value="1"/>
</dbReference>
<name>A0A2G7T4R2_9FLAO</name>
<dbReference type="Gene3D" id="3.40.190.10">
    <property type="entry name" value="Periplasmic binding protein-like II"/>
    <property type="match status" value="1"/>
</dbReference>
<keyword evidence="3" id="KW-0675">Receptor</keyword>
<dbReference type="EMBL" id="PEKC01000074">
    <property type="protein sequence ID" value="PII34886.1"/>
    <property type="molecule type" value="Genomic_DNA"/>
</dbReference>
<comment type="caution">
    <text evidence="3">The sequence shown here is derived from an EMBL/GenBank/DDBJ whole genome shotgun (WGS) entry which is preliminary data.</text>
</comment>
<dbReference type="PROSITE" id="PS51318">
    <property type="entry name" value="TAT"/>
    <property type="match status" value="1"/>
</dbReference>
<dbReference type="CDD" id="cd13578">
    <property type="entry name" value="PBP2_Bug27"/>
    <property type="match status" value="1"/>
</dbReference>
<dbReference type="Pfam" id="PF03401">
    <property type="entry name" value="TctC"/>
    <property type="match status" value="1"/>
</dbReference>
<dbReference type="PANTHER" id="PTHR42928">
    <property type="entry name" value="TRICARBOXYLATE-BINDING PROTEIN"/>
    <property type="match status" value="1"/>
</dbReference>
<dbReference type="SUPFAM" id="SSF53850">
    <property type="entry name" value="Periplasmic binding protein-like II"/>
    <property type="match status" value="1"/>
</dbReference>
<reference evidence="3" key="1">
    <citation type="submission" date="2017-10" db="EMBL/GenBank/DDBJ databases">
        <title>Chryseobacterium sp. B5 is a hydrocarbonoclastic and plant growth promoting bacterium.</title>
        <authorList>
            <person name="Thijs S."/>
            <person name="Gkorezis P."/>
            <person name="Van Hamme J."/>
        </authorList>
    </citation>
    <scope>NUCLEOTIDE SEQUENCE</scope>
    <source>
        <strain evidence="3">B5</strain>
    </source>
</reference>
<sequence>MKTSHPSPVTRRVLLAAALALGLAPAVHAERVIRIVVPFGAGATQDTVARTFSNELGQALGATVVVENRAGAGGSVGTAQVAKSAPDGNTLVLAAASHNLAGHLYAKLPYDPLKDFVGVSFLGRTGYVVGVPAASGVQTLGELLQRARAQPGQLNYASAGNGSASHLASASLAAQAGIKLQHIPMKSTGDATTELLAGRVQLVTGATIGMLAFQKDPRVKLLAYSGQQRSRFLPDLPTVAESGVPGYAFDSWLGLLAPAGTPPAEVERINTAVRKVLAEPVVQERLARVGVEAATLPAAEFQRLLKDDWEASGRIVKAATCASNSHPGQ</sequence>
<dbReference type="InterPro" id="IPR042100">
    <property type="entry name" value="Bug_dom1"/>
</dbReference>
<keyword evidence="2" id="KW-0732">Signal</keyword>
<dbReference type="PIRSF" id="PIRSF017082">
    <property type="entry name" value="YflP"/>
    <property type="match status" value="1"/>
</dbReference>
<evidence type="ECO:0000256" key="1">
    <source>
        <dbReference type="ARBA" id="ARBA00006987"/>
    </source>
</evidence>
<gene>
    <name evidence="3" type="ORF">CTI11_17665</name>
</gene>
<comment type="similarity">
    <text evidence="1">Belongs to the UPF0065 (bug) family.</text>
</comment>
<proteinExistence type="inferred from homology"/>
<evidence type="ECO:0000313" key="3">
    <source>
        <dbReference type="EMBL" id="PII34886.1"/>
    </source>
</evidence>
<dbReference type="InterPro" id="IPR005064">
    <property type="entry name" value="BUG"/>
</dbReference>
<dbReference type="AlphaFoldDB" id="A0A2G7T4R2"/>
<feature type="chain" id="PRO_5013949882" evidence="2">
    <location>
        <begin position="30"/>
        <end position="329"/>
    </location>
</feature>
<protein>
    <submittedName>
        <fullName evidence="3">Receptor</fullName>
    </submittedName>
</protein>